<gene>
    <name evidence="1" type="ORF">ILEXP_LOCUS57824</name>
</gene>
<proteinExistence type="predicted"/>
<name>A0ABC8V346_9AQUA</name>
<evidence type="ECO:0000313" key="1">
    <source>
        <dbReference type="EMBL" id="CAK9187309.1"/>
    </source>
</evidence>
<reference evidence="1 2" key="1">
    <citation type="submission" date="2024-02" db="EMBL/GenBank/DDBJ databases">
        <authorList>
            <person name="Vignale AGUSTIN F."/>
            <person name="Sosa J E."/>
            <person name="Modenutti C."/>
        </authorList>
    </citation>
    <scope>NUCLEOTIDE SEQUENCE [LARGE SCALE GENOMIC DNA]</scope>
</reference>
<dbReference type="AlphaFoldDB" id="A0ABC8V346"/>
<sequence length="204" mass="20531">MDGFTRKMAARLLGKLGLGDLVTPWGKSGGATDRAYMGDTNSGKGLAEQGVDARGAAHGADNAIRGESRGTHGVGGDATRGEVRDIAGNAIGDQDNAFGVGIRVDGGAGSIGNGTKGSYNNASGGLGGALDCGANVVVERRKDHAMLGNANAQDVAYIAPNSLGDAKGAPGVDLRAIGDTNGGLDEEFYHNFSIHWASLAHVPS</sequence>
<organism evidence="1 2">
    <name type="scientific">Ilex paraguariensis</name>
    <name type="common">yerba mate</name>
    <dbReference type="NCBI Taxonomy" id="185542"/>
    <lineage>
        <taxon>Eukaryota</taxon>
        <taxon>Viridiplantae</taxon>
        <taxon>Streptophyta</taxon>
        <taxon>Embryophyta</taxon>
        <taxon>Tracheophyta</taxon>
        <taxon>Spermatophyta</taxon>
        <taxon>Magnoliopsida</taxon>
        <taxon>eudicotyledons</taxon>
        <taxon>Gunneridae</taxon>
        <taxon>Pentapetalae</taxon>
        <taxon>asterids</taxon>
        <taxon>campanulids</taxon>
        <taxon>Aquifoliales</taxon>
        <taxon>Aquifoliaceae</taxon>
        <taxon>Ilex</taxon>
    </lineage>
</organism>
<dbReference type="EMBL" id="CAUOFW020009902">
    <property type="protein sequence ID" value="CAK9187309.1"/>
    <property type="molecule type" value="Genomic_DNA"/>
</dbReference>
<keyword evidence="2" id="KW-1185">Reference proteome</keyword>
<evidence type="ECO:0000313" key="2">
    <source>
        <dbReference type="Proteomes" id="UP001642360"/>
    </source>
</evidence>
<protein>
    <submittedName>
        <fullName evidence="1">Uncharacterized protein</fullName>
    </submittedName>
</protein>
<accession>A0ABC8V346</accession>
<dbReference type="Proteomes" id="UP001642360">
    <property type="component" value="Unassembled WGS sequence"/>
</dbReference>
<comment type="caution">
    <text evidence="1">The sequence shown here is derived from an EMBL/GenBank/DDBJ whole genome shotgun (WGS) entry which is preliminary data.</text>
</comment>